<dbReference type="Proteomes" id="UP001162480">
    <property type="component" value="Chromosome 5"/>
</dbReference>
<feature type="compositionally biased region" description="Polar residues" evidence="1">
    <location>
        <begin position="85"/>
        <end position="95"/>
    </location>
</feature>
<dbReference type="EMBL" id="OX597818">
    <property type="protein sequence ID" value="CAI9723540.1"/>
    <property type="molecule type" value="Genomic_DNA"/>
</dbReference>
<reference evidence="2" key="1">
    <citation type="submission" date="2023-08" db="EMBL/GenBank/DDBJ databases">
        <authorList>
            <person name="Alioto T."/>
            <person name="Alioto T."/>
            <person name="Gomez Garrido J."/>
        </authorList>
    </citation>
    <scope>NUCLEOTIDE SEQUENCE</scope>
</reference>
<feature type="region of interest" description="Disordered" evidence="1">
    <location>
        <begin position="76"/>
        <end position="98"/>
    </location>
</feature>
<evidence type="ECO:0000313" key="2">
    <source>
        <dbReference type="EMBL" id="CAI9723540.1"/>
    </source>
</evidence>
<protein>
    <submittedName>
        <fullName evidence="2">Uncharacterized protein</fullName>
    </submittedName>
</protein>
<dbReference type="AlphaFoldDB" id="A0AA36AWE7"/>
<gene>
    <name evidence="2" type="ORF">OCTVUL_1B007556</name>
</gene>
<name>A0AA36AWE7_OCTVU</name>
<sequence length="126" mass="13336">MVNCEQGPITTAASLSLPNTIPATAVLTITDTAPTTIAIILTPTTPPLITTMSLTTIAHTTAATITVITTATINNSAGQKIPEQQGPTGYSSPNLSKAEDDKLREYRSNMVRNAFKQPLAVICDYF</sequence>
<proteinExistence type="predicted"/>
<accession>A0AA36AWE7</accession>
<evidence type="ECO:0000256" key="1">
    <source>
        <dbReference type="SAM" id="MobiDB-lite"/>
    </source>
</evidence>
<keyword evidence="3" id="KW-1185">Reference proteome</keyword>
<evidence type="ECO:0000313" key="3">
    <source>
        <dbReference type="Proteomes" id="UP001162480"/>
    </source>
</evidence>
<organism evidence="2 3">
    <name type="scientific">Octopus vulgaris</name>
    <name type="common">Common octopus</name>
    <dbReference type="NCBI Taxonomy" id="6645"/>
    <lineage>
        <taxon>Eukaryota</taxon>
        <taxon>Metazoa</taxon>
        <taxon>Spiralia</taxon>
        <taxon>Lophotrochozoa</taxon>
        <taxon>Mollusca</taxon>
        <taxon>Cephalopoda</taxon>
        <taxon>Coleoidea</taxon>
        <taxon>Octopodiformes</taxon>
        <taxon>Octopoda</taxon>
        <taxon>Incirrata</taxon>
        <taxon>Octopodidae</taxon>
        <taxon>Octopus</taxon>
    </lineage>
</organism>